<evidence type="ECO:0000256" key="7">
    <source>
        <dbReference type="SAM" id="Phobius"/>
    </source>
</evidence>
<dbReference type="SUPFAM" id="SSF82866">
    <property type="entry name" value="Multidrug efflux transporter AcrB transmembrane domain"/>
    <property type="match status" value="2"/>
</dbReference>
<feature type="domain" description="SSD" evidence="8">
    <location>
        <begin position="593"/>
        <end position="751"/>
    </location>
</feature>
<dbReference type="Gene3D" id="1.20.1640.10">
    <property type="entry name" value="Multidrug efflux transporter AcrB transmembrane domain"/>
    <property type="match status" value="2"/>
</dbReference>
<evidence type="ECO:0000259" key="8">
    <source>
        <dbReference type="PROSITE" id="PS50156"/>
    </source>
</evidence>
<feature type="transmembrane region" description="Helical" evidence="7">
    <location>
        <begin position="331"/>
        <end position="355"/>
    </location>
</feature>
<dbReference type="InterPro" id="IPR001036">
    <property type="entry name" value="Acrflvin-R"/>
</dbReference>
<evidence type="ECO:0000256" key="2">
    <source>
        <dbReference type="ARBA" id="ARBA00010157"/>
    </source>
</evidence>
<feature type="transmembrane region" description="Helical" evidence="7">
    <location>
        <begin position="232"/>
        <end position="252"/>
    </location>
</feature>
<dbReference type="PRINTS" id="PR00702">
    <property type="entry name" value="ACRIFLAVINRP"/>
</dbReference>
<comment type="similarity">
    <text evidence="2">Belongs to the resistance-nodulation-cell division (RND) (TC 2.A.6) family. MmpL subfamily.</text>
</comment>
<keyword evidence="3" id="KW-1003">Cell membrane</keyword>
<evidence type="ECO:0000313" key="9">
    <source>
        <dbReference type="EMBL" id="WGK70463.1"/>
    </source>
</evidence>
<dbReference type="PANTHER" id="PTHR33406:SF6">
    <property type="entry name" value="MEMBRANE PROTEIN YDGH-RELATED"/>
    <property type="match status" value="1"/>
</dbReference>
<feature type="domain" description="SSD" evidence="8">
    <location>
        <begin position="232"/>
        <end position="357"/>
    </location>
</feature>
<accession>A0ABY8MMR1</accession>
<evidence type="ECO:0000256" key="1">
    <source>
        <dbReference type="ARBA" id="ARBA00004651"/>
    </source>
</evidence>
<feature type="transmembrane region" description="Helical" evidence="7">
    <location>
        <begin position="652"/>
        <end position="677"/>
    </location>
</feature>
<feature type="transmembrane region" description="Helical" evidence="7">
    <location>
        <begin position="723"/>
        <end position="754"/>
    </location>
</feature>
<organism evidence="9 10">
    <name type="scientific">Candidatus Haliotispira prima</name>
    <dbReference type="NCBI Taxonomy" id="3034016"/>
    <lineage>
        <taxon>Bacteria</taxon>
        <taxon>Pseudomonadati</taxon>
        <taxon>Spirochaetota</taxon>
        <taxon>Spirochaetia</taxon>
        <taxon>Spirochaetales</taxon>
        <taxon>Spirochaetaceae</taxon>
        <taxon>Candidatus Haliotispira</taxon>
    </lineage>
</organism>
<keyword evidence="6 7" id="KW-0472">Membrane</keyword>
<dbReference type="EMBL" id="CP123443">
    <property type="protein sequence ID" value="WGK70463.1"/>
    <property type="molecule type" value="Genomic_DNA"/>
</dbReference>
<feature type="transmembrane region" description="Helical" evidence="7">
    <location>
        <begin position="258"/>
        <end position="278"/>
    </location>
</feature>
<dbReference type="InterPro" id="IPR004869">
    <property type="entry name" value="MMPL_dom"/>
</dbReference>
<keyword evidence="4 7" id="KW-0812">Transmembrane</keyword>
<dbReference type="RefSeq" id="WP_326928670.1">
    <property type="nucleotide sequence ID" value="NZ_CP123443.1"/>
</dbReference>
<keyword evidence="10" id="KW-1185">Reference proteome</keyword>
<dbReference type="PROSITE" id="PS50156">
    <property type="entry name" value="SSD"/>
    <property type="match status" value="2"/>
</dbReference>
<dbReference type="InterPro" id="IPR000731">
    <property type="entry name" value="SSD"/>
</dbReference>
<proteinExistence type="inferred from homology"/>
<sequence>MAILVFIVAQYTVSYRPSVNVDNLSYISEETLQAKEAYLHAFGSPDSNLFYLEGMDFFSLEGLNFLYQLEQDIRAEVPYLKEISSLINLFPPNISLPLSEDSEESEQSREWLVRRALESPVVAEHLVSEDGQKALIVLDFEALPTEAQLRSAGKVFESPHISIGRAMEQIVQRHQGAGEDGSGVKIWSSGAAHIVYQQFSFYVGDLSRVFILLLLVMLLLIFFMLRSWLAFFGTLLSSFVANWLTIGTMSLLGLSVDLTFLMIPVTISVATSIGYSVHFYNHFKHSLQHTSVETALGIAWLRCIRPVTFTALTTMLSFLSLRLVPIAAIQATGYACLLEVLVIYIFTMTIFPLILGFTKFKKKHRAILQYNRWKFSVQLERLNNFSFRFRKIIIISSCLFFLLALFYIFDLQANYKFSEFIGSKNQVVKDLEYLGESDFAPVGTVSIVIHNENGLFPEGDEAAGMKMLQDLEQILSEMTEEDIVKQTFWLGNLIRDAARLKGRKDGIASIRSMAQLNGLMLLSGRLSRFDSNSWLSKDRKSLRVLLEIKAFESLPFVDLTEKYKKRLKNVALKSNEGAHVFFTGFIMDTSQGDLLMTTSFIKSIIVSVLIVFVLLLLIFRRLYVTLVSLIPNIFPIVMIGGIISFLDIDLNSFNFLMFPMVIGLIVDDTIHFFYTVVRRFDSSKNYKASIHVTLAQVGPALVETTVILCSTFAVFAFSKFQGLAYMGLFTVLVILMALLADLILGPICLSMLPMESLKNKPLRRFVFWGPVVGKATAKRPDQNKITG</sequence>
<comment type="subcellular location">
    <subcellularLocation>
        <location evidence="1">Cell membrane</location>
        <topology evidence="1">Multi-pass membrane protein</topology>
    </subcellularLocation>
</comment>
<evidence type="ECO:0000256" key="5">
    <source>
        <dbReference type="ARBA" id="ARBA00022989"/>
    </source>
</evidence>
<evidence type="ECO:0000313" key="10">
    <source>
        <dbReference type="Proteomes" id="UP001228690"/>
    </source>
</evidence>
<evidence type="ECO:0000256" key="3">
    <source>
        <dbReference type="ARBA" id="ARBA00022475"/>
    </source>
</evidence>
<protein>
    <submittedName>
        <fullName evidence="9">Efflux RND transporter permease subunit</fullName>
    </submittedName>
</protein>
<dbReference type="PANTHER" id="PTHR33406">
    <property type="entry name" value="MEMBRANE PROTEIN MJ1562-RELATED"/>
    <property type="match status" value="1"/>
</dbReference>
<gene>
    <name evidence="9" type="ORF">P0082_00105</name>
</gene>
<keyword evidence="5 7" id="KW-1133">Transmembrane helix</keyword>
<dbReference type="Pfam" id="PF03176">
    <property type="entry name" value="MMPL"/>
    <property type="match status" value="2"/>
</dbReference>
<feature type="transmembrane region" description="Helical" evidence="7">
    <location>
        <begin position="392"/>
        <end position="409"/>
    </location>
</feature>
<evidence type="ECO:0000256" key="6">
    <source>
        <dbReference type="ARBA" id="ARBA00023136"/>
    </source>
</evidence>
<feature type="transmembrane region" description="Helical" evidence="7">
    <location>
        <begin position="626"/>
        <end position="646"/>
    </location>
</feature>
<reference evidence="9 10" key="1">
    <citation type="submission" date="2023-04" db="EMBL/GenBank/DDBJ databases">
        <title>Spirochaete genome identified in red abalone sample constitutes a novel genus.</title>
        <authorList>
            <person name="Sharma S.P."/>
            <person name="Purcell C.M."/>
            <person name="Hyde J.R."/>
            <person name="Severin A.J."/>
        </authorList>
    </citation>
    <scope>NUCLEOTIDE SEQUENCE [LARGE SCALE GENOMIC DNA]</scope>
    <source>
        <strain evidence="9 10">SP-2023</strain>
    </source>
</reference>
<name>A0ABY8MMR1_9SPIO</name>
<feature type="transmembrane region" description="Helical" evidence="7">
    <location>
        <begin position="299"/>
        <end position="319"/>
    </location>
</feature>
<feature type="transmembrane region" description="Helical" evidence="7">
    <location>
        <begin position="697"/>
        <end position="717"/>
    </location>
</feature>
<evidence type="ECO:0000256" key="4">
    <source>
        <dbReference type="ARBA" id="ARBA00022692"/>
    </source>
</evidence>
<feature type="transmembrane region" description="Helical" evidence="7">
    <location>
        <begin position="206"/>
        <end position="225"/>
    </location>
</feature>
<feature type="transmembrane region" description="Helical" evidence="7">
    <location>
        <begin position="600"/>
        <end position="619"/>
    </location>
</feature>
<dbReference type="InterPro" id="IPR050545">
    <property type="entry name" value="Mycobact_MmpL"/>
</dbReference>
<dbReference type="Proteomes" id="UP001228690">
    <property type="component" value="Chromosome"/>
</dbReference>